<dbReference type="InterPro" id="IPR037446">
    <property type="entry name" value="His_Pase_VIP1"/>
</dbReference>
<keyword evidence="11" id="KW-0206">Cytoskeleton</keyword>
<dbReference type="Gene3D" id="3.40.50.1240">
    <property type="entry name" value="Phosphoglycerate mutase-like"/>
    <property type="match status" value="1"/>
</dbReference>
<organism evidence="19 20">
    <name type="scientific">Choanephora cucurbitarum</name>
    <dbReference type="NCBI Taxonomy" id="101091"/>
    <lineage>
        <taxon>Eukaryota</taxon>
        <taxon>Fungi</taxon>
        <taxon>Fungi incertae sedis</taxon>
        <taxon>Mucoromycota</taxon>
        <taxon>Mucoromycotina</taxon>
        <taxon>Mucoromycetes</taxon>
        <taxon>Mucorales</taxon>
        <taxon>Mucorineae</taxon>
        <taxon>Choanephoraceae</taxon>
        <taxon>Choanephoroideae</taxon>
        <taxon>Choanephora</taxon>
    </lineage>
</organism>
<dbReference type="GO" id="GO:0005829">
    <property type="term" value="C:cytosol"/>
    <property type="evidence" value="ECO:0007669"/>
    <property type="project" value="UniProtKB-SubCell"/>
</dbReference>
<comment type="catalytic activity">
    <reaction evidence="12">
        <text>5-diphospho-1D-myo-inositol 1,2,3,4,6-pentakisphosphate + ATP + H(+) = 1,5-bis(diphospho)-1D-myo-inositol 2,3,4,6-tetrakisphosphate + ADP</text>
        <dbReference type="Rhea" id="RHEA:10276"/>
        <dbReference type="ChEBI" id="CHEBI:15378"/>
        <dbReference type="ChEBI" id="CHEBI:30616"/>
        <dbReference type="ChEBI" id="CHEBI:58628"/>
        <dbReference type="ChEBI" id="CHEBI:77983"/>
        <dbReference type="ChEBI" id="CHEBI:456216"/>
        <dbReference type="EC" id="2.7.4.24"/>
    </reaction>
    <physiologicalReaction direction="left-to-right" evidence="12">
        <dbReference type="Rhea" id="RHEA:10277"/>
    </physiologicalReaction>
</comment>
<evidence type="ECO:0000256" key="16">
    <source>
        <dbReference type="SAM" id="MobiDB-lite"/>
    </source>
</evidence>
<dbReference type="GO" id="GO:0052723">
    <property type="term" value="F:inositol hexakisphosphate 1-kinase activity"/>
    <property type="evidence" value="ECO:0007669"/>
    <property type="project" value="UniProtKB-ARBA"/>
</dbReference>
<protein>
    <recommendedName>
        <fullName evidence="14 15">Inositol hexakisphosphate and diphosphoinositol-pentakisphosphate kinase</fullName>
        <ecNumber evidence="4 15">2.7.4.24</ecNumber>
    </recommendedName>
</protein>
<dbReference type="PROSITE" id="PS00616">
    <property type="entry name" value="HIS_ACID_PHOSPHAT_1"/>
    <property type="match status" value="1"/>
</dbReference>
<comment type="subcellular location">
    <subcellularLocation>
        <location evidence="1 15">Cytoplasm</location>
        <location evidence="1 15">Cytoskeleton</location>
    </subcellularLocation>
    <subcellularLocation>
        <location evidence="2">Cytoplasm</location>
        <location evidence="2">Cytosol</location>
    </subcellularLocation>
</comment>
<feature type="domain" description="ATP-grasp fold RimK-type" evidence="17">
    <location>
        <begin position="243"/>
        <end position="337"/>
    </location>
</feature>
<reference evidence="19 20" key="1">
    <citation type="submission" date="2016-03" db="EMBL/GenBank/DDBJ databases">
        <title>Choanephora cucurbitarum.</title>
        <authorList>
            <person name="Min B."/>
            <person name="Park H."/>
            <person name="Park J.-H."/>
            <person name="Shin H.-D."/>
            <person name="Choi I.-G."/>
        </authorList>
    </citation>
    <scope>NUCLEOTIDE SEQUENCE [LARGE SCALE GENOMIC DNA]</scope>
    <source>
        <strain evidence="19 20">KUS-F28377</strain>
    </source>
</reference>
<dbReference type="FunFam" id="3.40.50.11950:FF:000002">
    <property type="entry name" value="Inositol hexakisphosphate and diphosphoinositol-pentakisphosphate kinase"/>
    <property type="match status" value="1"/>
</dbReference>
<evidence type="ECO:0000256" key="8">
    <source>
        <dbReference type="ARBA" id="ARBA00022741"/>
    </source>
</evidence>
<dbReference type="GO" id="GO:0052843">
    <property type="term" value="F:inositol-1-diphosphate-2,3,4,5,6-pentakisphosphate diphosphatase activity"/>
    <property type="evidence" value="ECO:0007669"/>
    <property type="project" value="UniProtKB-ARBA"/>
</dbReference>
<keyword evidence="9 15" id="KW-0418">Kinase</keyword>
<evidence type="ECO:0000256" key="15">
    <source>
        <dbReference type="RuleBase" id="RU365032"/>
    </source>
</evidence>
<dbReference type="FunFam" id="3.30.470.20:FF:000036">
    <property type="entry name" value="Inositol hexakisphosphate and diphosphoinositol-pentakisphosphate kinase"/>
    <property type="match status" value="1"/>
</dbReference>
<dbReference type="PANTHER" id="PTHR12750:SF9">
    <property type="entry name" value="INOSITOL HEXAKISPHOSPHATE AND DIPHOSPHOINOSITOL-PENTAKISPHOSPHATE KINASE"/>
    <property type="match status" value="1"/>
</dbReference>
<dbReference type="Pfam" id="PF00328">
    <property type="entry name" value="His_Phos_2"/>
    <property type="match status" value="1"/>
</dbReference>
<evidence type="ECO:0000256" key="4">
    <source>
        <dbReference type="ARBA" id="ARBA00012893"/>
    </source>
</evidence>
<evidence type="ECO:0000256" key="2">
    <source>
        <dbReference type="ARBA" id="ARBA00004514"/>
    </source>
</evidence>
<dbReference type="Gene3D" id="3.30.470.20">
    <property type="entry name" value="ATP-grasp fold, B domain"/>
    <property type="match status" value="1"/>
</dbReference>
<dbReference type="InParanoid" id="A0A1C7NDG4"/>
<dbReference type="OrthoDB" id="18042at2759"/>
<dbReference type="FunCoup" id="A0A1C7NDG4">
    <property type="interactions" value="491"/>
</dbReference>
<feature type="domain" description="VIP1 N-terminal" evidence="18">
    <location>
        <begin position="22"/>
        <end position="110"/>
    </location>
</feature>
<evidence type="ECO:0000256" key="3">
    <source>
        <dbReference type="ARBA" id="ARBA00005609"/>
    </source>
</evidence>
<evidence type="ECO:0000256" key="9">
    <source>
        <dbReference type="ARBA" id="ARBA00022777"/>
    </source>
</evidence>
<feature type="compositionally biased region" description="Polar residues" evidence="16">
    <location>
        <begin position="713"/>
        <end position="730"/>
    </location>
</feature>
<dbReference type="EC" id="2.7.4.24" evidence="4 15"/>
<evidence type="ECO:0000259" key="18">
    <source>
        <dbReference type="Pfam" id="PF18086"/>
    </source>
</evidence>
<evidence type="ECO:0000259" key="17">
    <source>
        <dbReference type="Pfam" id="PF08443"/>
    </source>
</evidence>
<dbReference type="GO" id="GO:0006020">
    <property type="term" value="P:inositol metabolic process"/>
    <property type="evidence" value="ECO:0007669"/>
    <property type="project" value="TreeGrafter"/>
</dbReference>
<keyword evidence="6" id="KW-0597">Phosphoprotein</keyword>
<evidence type="ECO:0000256" key="5">
    <source>
        <dbReference type="ARBA" id="ARBA00022490"/>
    </source>
</evidence>
<comment type="catalytic activity">
    <reaction evidence="13">
        <text>1D-myo-inositol hexakisphosphate + ATP = 1-diphospho-1D-myo-inositol 2,3,4,5,6-pentakisphosphate + ADP</text>
        <dbReference type="Rhea" id="RHEA:37459"/>
        <dbReference type="ChEBI" id="CHEBI:30616"/>
        <dbReference type="ChEBI" id="CHEBI:58130"/>
        <dbReference type="ChEBI" id="CHEBI:74946"/>
        <dbReference type="ChEBI" id="CHEBI:456216"/>
        <dbReference type="EC" id="2.7.4.24"/>
    </reaction>
    <physiologicalReaction direction="left-to-right" evidence="13">
        <dbReference type="Rhea" id="RHEA:37460"/>
    </physiologicalReaction>
</comment>
<evidence type="ECO:0000256" key="13">
    <source>
        <dbReference type="ARBA" id="ARBA00034629"/>
    </source>
</evidence>
<dbReference type="Proteomes" id="UP000093000">
    <property type="component" value="Unassembled WGS sequence"/>
</dbReference>
<keyword evidence="8 15" id="KW-0547">Nucleotide-binding</keyword>
<dbReference type="InterPro" id="IPR033379">
    <property type="entry name" value="Acid_Pase_AS"/>
</dbReference>
<evidence type="ECO:0000256" key="10">
    <source>
        <dbReference type="ARBA" id="ARBA00022840"/>
    </source>
</evidence>
<proteinExistence type="inferred from homology"/>
<dbReference type="GO" id="GO:0005524">
    <property type="term" value="F:ATP binding"/>
    <property type="evidence" value="ECO:0007669"/>
    <property type="project" value="UniProtKB-KW"/>
</dbReference>
<dbReference type="EMBL" id="LUGH01000286">
    <property type="protein sequence ID" value="OBZ86596.1"/>
    <property type="molecule type" value="Genomic_DNA"/>
</dbReference>
<gene>
    <name evidence="19" type="primary">asp1_0</name>
    <name evidence="19" type="ORF">A0J61_05348</name>
</gene>
<dbReference type="GO" id="GO:0005856">
    <property type="term" value="C:cytoskeleton"/>
    <property type="evidence" value="ECO:0007669"/>
    <property type="project" value="UniProtKB-SubCell"/>
</dbReference>
<evidence type="ECO:0000256" key="11">
    <source>
        <dbReference type="ARBA" id="ARBA00023212"/>
    </source>
</evidence>
<name>A0A1C7NDG4_9FUNG</name>
<sequence>MPSQLQLPPLTRYASVGKAQHVIGVCAMDKKARSKPMRSILDRMLAYGDFEVVIFGDKTIIDEEVENWPGCDFLLCFFSAGFPLEKAVKYVQLRKPFVVNDVCMQSLLWDRRIVLAILDAVEVPTPPRRVVSRDGGARVDPEAAKAFHAMTGMDIDLVIDKYARNTEQVELSSEGVTVDGSFLAKTFLEKPVDSEDHNINIYYDKERGGGGRRLFRKVGNKSSEYDPQLDIPASEGSWIYESMMMTENSEDVKIYTVGPTFAHAETRKSPTVDGLVKRNTEGKEIRYVTELTEEERTIAAKVSKAFGQMICGLDLLRVKGKSYVIDVNGWSFVKGNEHYYDQCARLLSESFLRSVQRRPSTTLHDIPREILPENAWRLKGLAAVFRHGDRTPKNKHKISLVAQPFVDLLEGNTQEVVFRQKHQLQRVIDAIDQCLEQKLEQESKMLALKEILERKSELPGTKVQMKPIFDKSSNLLRKLQVNVKWGGEFTHAGLHQSRDLGDNLRKDIRILNKHIMDDIKISSSSERRVRATADVFTRYFLGRPESIEGVITESKYLLDDSNAAKEQMDNVKKQLKLLLRPGYEVSSTLLAQAGWPANMPQPHAVLQEVSAIMRRLRKVMRHNWQLNSQDGKEIDQIQRRWCCFESPNLFKERWEKLFDHFCVTEVSESSDSSDTNINCPDPSGIPVLYDSLKYDALHNRQFLEAIFSSDLPQESTSHTRQSSHGSTESSHFNHEHRVRPDFNADLRSLYAYVRLLFNFVAPQEYGISEKEKKDIGMLIGLPLFKSILRDLDDFKHSEKAKTRLYFTKESHVHALLNLVYQSGIPTKVPRNALPELDFLTQITFELYERNRNNGSDKEYSLRIAFSPGAHYDSVLDLHMDAEHCLKVAPRKNLIPHLSLDEVMAFCQASYLNIPELAAIEQQIDERKLYYAQEDNQ</sequence>
<evidence type="ECO:0000256" key="12">
    <source>
        <dbReference type="ARBA" id="ARBA00033696"/>
    </source>
</evidence>
<accession>A0A1C7NDG4</accession>
<evidence type="ECO:0000256" key="7">
    <source>
        <dbReference type="ARBA" id="ARBA00022679"/>
    </source>
</evidence>
<evidence type="ECO:0000256" key="14">
    <source>
        <dbReference type="ARBA" id="ARBA00071668"/>
    </source>
</evidence>
<dbReference type="SUPFAM" id="SSF56059">
    <property type="entry name" value="Glutathione synthetase ATP-binding domain-like"/>
    <property type="match status" value="1"/>
</dbReference>
<comment type="similarity">
    <text evidence="3 15">Belongs to the histidine acid phosphatase family. VIP1 subfamily.</text>
</comment>
<keyword evidence="10 15" id="KW-0067">ATP-binding</keyword>
<dbReference type="InterPro" id="IPR013651">
    <property type="entry name" value="ATP-grasp_RimK-type"/>
</dbReference>
<dbReference type="SUPFAM" id="SSF53254">
    <property type="entry name" value="Phosphoglycerate mutase-like"/>
    <property type="match status" value="1"/>
</dbReference>
<keyword evidence="20" id="KW-1185">Reference proteome</keyword>
<dbReference type="AlphaFoldDB" id="A0A1C7NDG4"/>
<feature type="region of interest" description="Disordered" evidence="16">
    <location>
        <begin position="713"/>
        <end position="734"/>
    </location>
</feature>
<dbReference type="GO" id="GO:0033857">
    <property type="term" value="F:5-diphosphoinositol pentakisphosphate 1-kinase activity"/>
    <property type="evidence" value="ECO:0007669"/>
    <property type="project" value="UniProtKB-ARBA"/>
</dbReference>
<comment type="caution">
    <text evidence="19">The sequence shown here is derived from an EMBL/GenBank/DDBJ whole genome shotgun (WGS) entry which is preliminary data.</text>
</comment>
<comment type="function">
    <text evidence="15">Bifunctional inositol kinase that acts in concert with the IP6K kinases to synthesize the diphosphate group-containing inositol pyrophosphates diphosphoinositol pentakisphosphate, PP-InsP5, and bis-diphosphoinositol tetrakisphosphate, (PP)2-InsP4. PP-InsP5 and (PP)2-InsP4, also respectively called InsP7 and InsP8, may regulate a variety of cellular processes, including apoptosis, vesicle trafficking, cytoskeletal dynamics, and exocytosis. Phosphorylates inositol hexakisphosphate (InsP6).</text>
</comment>
<dbReference type="InterPro" id="IPR029033">
    <property type="entry name" value="His_PPase_superfam"/>
</dbReference>
<evidence type="ECO:0000313" key="19">
    <source>
        <dbReference type="EMBL" id="OBZ86596.1"/>
    </source>
</evidence>
<dbReference type="Pfam" id="PF08443">
    <property type="entry name" value="RimK"/>
    <property type="match status" value="1"/>
</dbReference>
<dbReference type="GO" id="GO:0032958">
    <property type="term" value="P:inositol phosphate biosynthetic process"/>
    <property type="evidence" value="ECO:0007669"/>
    <property type="project" value="TreeGrafter"/>
</dbReference>
<dbReference type="Pfam" id="PF18086">
    <property type="entry name" value="PPIP5K2_N"/>
    <property type="match status" value="1"/>
</dbReference>
<dbReference type="STRING" id="101091.A0A1C7NDG4"/>
<dbReference type="Gene3D" id="3.40.50.11950">
    <property type="match status" value="1"/>
</dbReference>
<dbReference type="InterPro" id="IPR000560">
    <property type="entry name" value="His_Pase_clade-2"/>
</dbReference>
<dbReference type="PANTHER" id="PTHR12750">
    <property type="entry name" value="DIPHOSPHOINOSITOL PENTAKISPHOSPHATE KINASE"/>
    <property type="match status" value="1"/>
</dbReference>
<evidence type="ECO:0000313" key="20">
    <source>
        <dbReference type="Proteomes" id="UP000093000"/>
    </source>
</evidence>
<evidence type="ECO:0000256" key="6">
    <source>
        <dbReference type="ARBA" id="ARBA00022553"/>
    </source>
</evidence>
<evidence type="ECO:0000256" key="1">
    <source>
        <dbReference type="ARBA" id="ARBA00004245"/>
    </source>
</evidence>
<keyword evidence="5 15" id="KW-0963">Cytoplasm</keyword>
<dbReference type="InterPro" id="IPR040557">
    <property type="entry name" value="VIP1_N"/>
</dbReference>
<keyword evidence="7 15" id="KW-0808">Transferase</keyword>